<proteinExistence type="predicted"/>
<keyword evidence="2" id="KW-1185">Reference proteome</keyword>
<gene>
    <name evidence="1" type="ORF">L6452_28656</name>
</gene>
<protein>
    <submittedName>
        <fullName evidence="1">Uncharacterized protein</fullName>
    </submittedName>
</protein>
<reference evidence="2" key="1">
    <citation type="journal article" date="2022" name="Mol. Ecol. Resour.">
        <title>The genomes of chicory, endive, great burdock and yacon provide insights into Asteraceae palaeo-polyploidization history and plant inulin production.</title>
        <authorList>
            <person name="Fan W."/>
            <person name="Wang S."/>
            <person name="Wang H."/>
            <person name="Wang A."/>
            <person name="Jiang F."/>
            <person name="Liu H."/>
            <person name="Zhao H."/>
            <person name="Xu D."/>
            <person name="Zhang Y."/>
        </authorList>
    </citation>
    <scope>NUCLEOTIDE SEQUENCE [LARGE SCALE GENOMIC DNA]</scope>
    <source>
        <strain evidence="2">cv. Niubang</strain>
    </source>
</reference>
<evidence type="ECO:0000313" key="2">
    <source>
        <dbReference type="Proteomes" id="UP001055879"/>
    </source>
</evidence>
<dbReference type="Proteomes" id="UP001055879">
    <property type="component" value="Linkage Group LG09"/>
</dbReference>
<dbReference type="EMBL" id="CM042055">
    <property type="protein sequence ID" value="KAI3702903.1"/>
    <property type="molecule type" value="Genomic_DNA"/>
</dbReference>
<evidence type="ECO:0000313" key="1">
    <source>
        <dbReference type="EMBL" id="KAI3702903.1"/>
    </source>
</evidence>
<reference evidence="1 2" key="2">
    <citation type="journal article" date="2022" name="Mol. Ecol. Resour.">
        <title>The genomes of chicory, endive, great burdock and yacon provide insights into Asteraceae paleo-polyploidization history and plant inulin production.</title>
        <authorList>
            <person name="Fan W."/>
            <person name="Wang S."/>
            <person name="Wang H."/>
            <person name="Wang A."/>
            <person name="Jiang F."/>
            <person name="Liu H."/>
            <person name="Zhao H."/>
            <person name="Xu D."/>
            <person name="Zhang Y."/>
        </authorList>
    </citation>
    <scope>NUCLEOTIDE SEQUENCE [LARGE SCALE GENOMIC DNA]</scope>
    <source>
        <strain evidence="2">cv. Niubang</strain>
    </source>
</reference>
<comment type="caution">
    <text evidence="1">The sequence shown here is derived from an EMBL/GenBank/DDBJ whole genome shotgun (WGS) entry which is preliminary data.</text>
</comment>
<organism evidence="1 2">
    <name type="scientific">Arctium lappa</name>
    <name type="common">Greater burdock</name>
    <name type="synonym">Lappa major</name>
    <dbReference type="NCBI Taxonomy" id="4217"/>
    <lineage>
        <taxon>Eukaryota</taxon>
        <taxon>Viridiplantae</taxon>
        <taxon>Streptophyta</taxon>
        <taxon>Embryophyta</taxon>
        <taxon>Tracheophyta</taxon>
        <taxon>Spermatophyta</taxon>
        <taxon>Magnoliopsida</taxon>
        <taxon>eudicotyledons</taxon>
        <taxon>Gunneridae</taxon>
        <taxon>Pentapetalae</taxon>
        <taxon>asterids</taxon>
        <taxon>campanulids</taxon>
        <taxon>Asterales</taxon>
        <taxon>Asteraceae</taxon>
        <taxon>Carduoideae</taxon>
        <taxon>Cardueae</taxon>
        <taxon>Arctiinae</taxon>
        <taxon>Arctium</taxon>
    </lineage>
</organism>
<name>A0ACB9A0E6_ARCLA</name>
<accession>A0ACB9A0E6</accession>
<sequence>MSGEALRKAWVVAATIGAVEALKDQGVARWNRPLRELRNHAETNVVSSYWKTTVDRSTRLPFTSTKSFWSAVATTGKYGMKRTKEESMRRVVEASCFGPNTVRF</sequence>